<dbReference type="SMART" id="SM01134">
    <property type="entry name" value="DeoRC"/>
    <property type="match status" value="1"/>
</dbReference>
<dbReference type="SMART" id="SM00420">
    <property type="entry name" value="HTH_DEOR"/>
    <property type="match status" value="1"/>
</dbReference>
<evidence type="ECO:0000259" key="4">
    <source>
        <dbReference type="PROSITE" id="PS51000"/>
    </source>
</evidence>
<dbReference type="Pfam" id="PF00455">
    <property type="entry name" value="DeoRC"/>
    <property type="match status" value="1"/>
</dbReference>
<dbReference type="Proteomes" id="UP000031967">
    <property type="component" value="Unassembled WGS sequence"/>
</dbReference>
<dbReference type="PROSITE" id="PS00894">
    <property type="entry name" value="HTH_DEOR_1"/>
    <property type="match status" value="1"/>
</dbReference>
<evidence type="ECO:0000313" key="5">
    <source>
        <dbReference type="EMBL" id="KIL41955.1"/>
    </source>
</evidence>
<evidence type="ECO:0000313" key="6">
    <source>
        <dbReference type="Proteomes" id="UP000031967"/>
    </source>
</evidence>
<proteinExistence type="predicted"/>
<name>A0ABR5ALN0_9BACL</name>
<dbReference type="PANTHER" id="PTHR30363">
    <property type="entry name" value="HTH-TYPE TRANSCRIPTIONAL REGULATOR SRLR-RELATED"/>
    <property type="match status" value="1"/>
</dbReference>
<feature type="domain" description="HTH deoR-type" evidence="4">
    <location>
        <begin position="11"/>
        <end position="66"/>
    </location>
</feature>
<evidence type="ECO:0000256" key="2">
    <source>
        <dbReference type="ARBA" id="ARBA00023125"/>
    </source>
</evidence>
<keyword evidence="6" id="KW-1185">Reference proteome</keyword>
<sequence length="269" mass="29285">MSTDRISLSKGELRRENIMRLLKLQGKVTIQEITEKFGCSEPTARRDLDLLEKQGGIIRSFGGAQLDASPIAFEASFTDKQQLLLLEKEAIARTAAAMVQQGDIVGLTGGSTTFLIARMLKQHQGITVVTNAVNIAMELSDSEGVQVVLTGGVMRRKSFELCGPLAEKVLEGLHIGKMFMGIDGFTVEAGMTTFSEQEAVIGALMLKRAATSYAVFDHTKAGKNSLFSIAPLTALKGCITDQKLPDAMTKYLKAHRIELFVAEKEQMEV</sequence>
<dbReference type="SUPFAM" id="SSF46785">
    <property type="entry name" value="Winged helix' DNA-binding domain"/>
    <property type="match status" value="1"/>
</dbReference>
<dbReference type="InterPro" id="IPR036390">
    <property type="entry name" value="WH_DNA-bd_sf"/>
</dbReference>
<dbReference type="SUPFAM" id="SSF100950">
    <property type="entry name" value="NagB/RpiA/CoA transferase-like"/>
    <property type="match status" value="1"/>
</dbReference>
<evidence type="ECO:0000256" key="3">
    <source>
        <dbReference type="ARBA" id="ARBA00023163"/>
    </source>
</evidence>
<organism evidence="5 6">
    <name type="scientific">Gordoniibacillus kamchatkensis</name>
    <dbReference type="NCBI Taxonomy" id="1590651"/>
    <lineage>
        <taxon>Bacteria</taxon>
        <taxon>Bacillati</taxon>
        <taxon>Bacillota</taxon>
        <taxon>Bacilli</taxon>
        <taxon>Bacillales</taxon>
        <taxon>Paenibacillaceae</taxon>
        <taxon>Gordoniibacillus</taxon>
    </lineage>
</organism>
<dbReference type="EMBL" id="JXAK01000004">
    <property type="protein sequence ID" value="KIL41955.1"/>
    <property type="molecule type" value="Genomic_DNA"/>
</dbReference>
<dbReference type="RefSeq" id="WP_041045719.1">
    <property type="nucleotide sequence ID" value="NZ_JXAK01000004.1"/>
</dbReference>
<dbReference type="InterPro" id="IPR050313">
    <property type="entry name" value="Carb_Metab_HTH_regulators"/>
</dbReference>
<dbReference type="InterPro" id="IPR037171">
    <property type="entry name" value="NagB/RpiA_transferase-like"/>
</dbReference>
<comment type="caution">
    <text evidence="5">The sequence shown here is derived from an EMBL/GenBank/DDBJ whole genome shotgun (WGS) entry which is preliminary data.</text>
</comment>
<dbReference type="PROSITE" id="PS51000">
    <property type="entry name" value="HTH_DEOR_2"/>
    <property type="match status" value="1"/>
</dbReference>
<protein>
    <submittedName>
        <fullName evidence="5">DeoR faimly transcriptional regulator</fullName>
    </submittedName>
</protein>
<dbReference type="Pfam" id="PF08220">
    <property type="entry name" value="HTH_DeoR"/>
    <property type="match status" value="1"/>
</dbReference>
<accession>A0ABR5ALN0</accession>
<keyword evidence="3" id="KW-0804">Transcription</keyword>
<dbReference type="InterPro" id="IPR014036">
    <property type="entry name" value="DeoR-like_C"/>
</dbReference>
<keyword evidence="2" id="KW-0238">DNA-binding</keyword>
<dbReference type="PANTHER" id="PTHR30363:SF44">
    <property type="entry name" value="AGA OPERON TRANSCRIPTIONAL REPRESSOR-RELATED"/>
    <property type="match status" value="1"/>
</dbReference>
<gene>
    <name evidence="5" type="ORF">SD70_03545</name>
</gene>
<keyword evidence="1" id="KW-0805">Transcription regulation</keyword>
<dbReference type="InterPro" id="IPR018356">
    <property type="entry name" value="Tscrpt_reg_HTH_DeoR_CS"/>
</dbReference>
<dbReference type="PRINTS" id="PR00037">
    <property type="entry name" value="HTHLACR"/>
</dbReference>
<dbReference type="Gene3D" id="3.40.50.1360">
    <property type="match status" value="1"/>
</dbReference>
<reference evidence="5 6" key="1">
    <citation type="submission" date="2014-12" db="EMBL/GenBank/DDBJ databases">
        <title>Draft genome sequence of Paenibacillus kamchatkensis strain B-2647.</title>
        <authorList>
            <person name="Karlyshev A.V."/>
            <person name="Kudryashova E.B."/>
        </authorList>
    </citation>
    <scope>NUCLEOTIDE SEQUENCE [LARGE SCALE GENOMIC DNA]</scope>
    <source>
        <strain evidence="5 6">VKM B-2647</strain>
    </source>
</reference>
<dbReference type="InterPro" id="IPR036388">
    <property type="entry name" value="WH-like_DNA-bd_sf"/>
</dbReference>
<dbReference type="InterPro" id="IPR001034">
    <property type="entry name" value="DeoR_HTH"/>
</dbReference>
<evidence type="ECO:0000256" key="1">
    <source>
        <dbReference type="ARBA" id="ARBA00023015"/>
    </source>
</evidence>
<dbReference type="Gene3D" id="1.10.10.10">
    <property type="entry name" value="Winged helix-like DNA-binding domain superfamily/Winged helix DNA-binding domain"/>
    <property type="match status" value="1"/>
</dbReference>